<dbReference type="GeneID" id="62239071"/>
<evidence type="ECO:0000313" key="2">
    <source>
        <dbReference type="EMBL" id="KAF7909221.1"/>
    </source>
</evidence>
<keyword evidence="1" id="KW-1133">Transmembrane helix</keyword>
<keyword evidence="3" id="KW-1185">Reference proteome</keyword>
<keyword evidence="1" id="KW-0812">Transmembrane</keyword>
<reference evidence="2 3" key="1">
    <citation type="journal article" date="2020" name="Genome Biol. Evol.">
        <title>Comparative genomics of Sclerotiniaceae.</title>
        <authorList>
            <person name="Valero Jimenez C.A."/>
            <person name="Steentjes M."/>
            <person name="Scholten O.E."/>
            <person name="Van Kan J.A.L."/>
        </authorList>
    </citation>
    <scope>NUCLEOTIDE SEQUENCE [LARGE SCALE GENOMIC DNA]</scope>
    <source>
        <strain evidence="2 3">B1</strain>
    </source>
</reference>
<evidence type="ECO:0000313" key="3">
    <source>
        <dbReference type="Proteomes" id="UP000783213"/>
    </source>
</evidence>
<dbReference type="Proteomes" id="UP000783213">
    <property type="component" value="Unassembled WGS sequence"/>
</dbReference>
<dbReference type="EMBL" id="RCSX01000062">
    <property type="protein sequence ID" value="KAF7909221.1"/>
    <property type="molecule type" value="Genomic_DNA"/>
</dbReference>
<protein>
    <submittedName>
        <fullName evidence="2">Uncharacterized protein</fullName>
    </submittedName>
</protein>
<proteinExistence type="predicted"/>
<name>A0ABQ7I3Q0_9HELO</name>
<sequence length="119" mass="14063">MGGNYYAYVNVIQKRNDADGIRIIAIDEVYTVELPFQLELMSEELQDDVLFWKHDEVLMELLDSHVAIYTFGLFQWFGLRGFGLLLWNRSRIHRSYCKTEDTIETWMTVSYREVEAVEG</sequence>
<feature type="transmembrane region" description="Helical" evidence="1">
    <location>
        <begin position="66"/>
        <end position="87"/>
    </location>
</feature>
<comment type="caution">
    <text evidence="2">The sequence shown here is derived from an EMBL/GenBank/DDBJ whole genome shotgun (WGS) entry which is preliminary data.</text>
</comment>
<gene>
    <name evidence="2" type="ORF">EAE98_012300</name>
</gene>
<accession>A0ABQ7I3Q0</accession>
<keyword evidence="1" id="KW-0472">Membrane</keyword>
<evidence type="ECO:0000256" key="1">
    <source>
        <dbReference type="SAM" id="Phobius"/>
    </source>
</evidence>
<organism evidence="2 3">
    <name type="scientific">Botrytis deweyae</name>
    <dbReference type="NCBI Taxonomy" id="2478750"/>
    <lineage>
        <taxon>Eukaryota</taxon>
        <taxon>Fungi</taxon>
        <taxon>Dikarya</taxon>
        <taxon>Ascomycota</taxon>
        <taxon>Pezizomycotina</taxon>
        <taxon>Leotiomycetes</taxon>
        <taxon>Helotiales</taxon>
        <taxon>Sclerotiniaceae</taxon>
        <taxon>Botrytis</taxon>
    </lineage>
</organism>
<dbReference type="RefSeq" id="XP_038803766.1">
    <property type="nucleotide sequence ID" value="XM_038959925.1"/>
</dbReference>